<dbReference type="AlphaFoldDB" id="A0A1X7UW74"/>
<sequence>MGVPLITKMTTCLLPVTALVIDMMSEEIFLAKEDVQVEIELTEDEVIKTSRGTQCSATPSNGTDDKPVLIRASKEELMQRIDAFTRFKRKQIDVSNQLEFSRRTAATGDEGCARTDIEYHRRPNHVRQVKNSEGPNDSIPNLREELWAELILEGRDYPRPEIGSKNVLMLEERVQELEEALDCKGSSSTGTSLLQRIKSLETRVLLMEGTSTEYALLSRNK</sequence>
<dbReference type="Proteomes" id="UP000007879">
    <property type="component" value="Unassembled WGS sequence"/>
</dbReference>
<dbReference type="OrthoDB" id="5531344at2759"/>
<feature type="signal peptide" evidence="1">
    <location>
        <begin position="1"/>
        <end position="18"/>
    </location>
</feature>
<reference evidence="2" key="2">
    <citation type="submission" date="2017-05" db="UniProtKB">
        <authorList>
            <consortium name="EnsemblMetazoa"/>
        </authorList>
    </citation>
    <scope>IDENTIFICATION</scope>
</reference>
<feature type="chain" id="PRO_5013231190" evidence="1">
    <location>
        <begin position="19"/>
        <end position="221"/>
    </location>
</feature>
<reference evidence="3" key="1">
    <citation type="journal article" date="2010" name="Nature">
        <title>The Amphimedon queenslandica genome and the evolution of animal complexity.</title>
        <authorList>
            <person name="Srivastava M."/>
            <person name="Simakov O."/>
            <person name="Chapman J."/>
            <person name="Fahey B."/>
            <person name="Gauthier M.E."/>
            <person name="Mitros T."/>
            <person name="Richards G.S."/>
            <person name="Conaco C."/>
            <person name="Dacre M."/>
            <person name="Hellsten U."/>
            <person name="Larroux C."/>
            <person name="Putnam N.H."/>
            <person name="Stanke M."/>
            <person name="Adamska M."/>
            <person name="Darling A."/>
            <person name="Degnan S.M."/>
            <person name="Oakley T.H."/>
            <person name="Plachetzki D.C."/>
            <person name="Zhai Y."/>
            <person name="Adamski M."/>
            <person name="Calcino A."/>
            <person name="Cummins S.F."/>
            <person name="Goodstein D.M."/>
            <person name="Harris C."/>
            <person name="Jackson D.J."/>
            <person name="Leys S.P."/>
            <person name="Shu S."/>
            <person name="Woodcroft B.J."/>
            <person name="Vervoort M."/>
            <person name="Kosik K.S."/>
            <person name="Manning G."/>
            <person name="Degnan B.M."/>
            <person name="Rokhsar D.S."/>
        </authorList>
    </citation>
    <scope>NUCLEOTIDE SEQUENCE [LARGE SCALE GENOMIC DNA]</scope>
</reference>
<keyword evidence="1" id="KW-0732">Signal</keyword>
<proteinExistence type="predicted"/>
<dbReference type="KEGG" id="aqu:109581835"/>
<dbReference type="InParanoid" id="A0A1X7UW74"/>
<evidence type="ECO:0000313" key="3">
    <source>
        <dbReference type="Proteomes" id="UP000007879"/>
    </source>
</evidence>
<gene>
    <name evidence="2" type="primary">109581835</name>
</gene>
<dbReference type="STRING" id="400682.A0A1X7UW74"/>
<dbReference type="EnsemblMetazoa" id="Aqu2.1.32235_001">
    <property type="protein sequence ID" value="Aqu2.1.32235_001"/>
    <property type="gene ID" value="Aqu2.1.32235"/>
</dbReference>
<organism evidence="2">
    <name type="scientific">Amphimedon queenslandica</name>
    <name type="common">Sponge</name>
    <dbReference type="NCBI Taxonomy" id="400682"/>
    <lineage>
        <taxon>Eukaryota</taxon>
        <taxon>Metazoa</taxon>
        <taxon>Porifera</taxon>
        <taxon>Demospongiae</taxon>
        <taxon>Heteroscleromorpha</taxon>
        <taxon>Haplosclerida</taxon>
        <taxon>Niphatidae</taxon>
        <taxon>Amphimedon</taxon>
    </lineage>
</organism>
<dbReference type="EnsemblMetazoa" id="XM_019996267.1">
    <property type="protein sequence ID" value="XP_019851826.1"/>
    <property type="gene ID" value="LOC109581835"/>
</dbReference>
<protein>
    <submittedName>
        <fullName evidence="2">Uncharacterized protein</fullName>
    </submittedName>
</protein>
<name>A0A1X7UW74_AMPQE</name>
<evidence type="ECO:0000313" key="2">
    <source>
        <dbReference type="EnsemblMetazoa" id="Aqu2.1.32235_001"/>
    </source>
</evidence>
<evidence type="ECO:0000256" key="1">
    <source>
        <dbReference type="SAM" id="SignalP"/>
    </source>
</evidence>
<keyword evidence="3" id="KW-1185">Reference proteome</keyword>
<accession>A0A1X7UW74</accession>